<sequence>MMDNIDMSKIKSYENELYEVILKLKTLEDCYAFFRDLCTPAEIKAMQERWHVAQLLHAGDLSYRDIYNRTGVSISTIGRVARFLKHEPYGGYRKILSK</sequence>
<dbReference type="Pfam" id="PF01371">
    <property type="entry name" value="Trp_repressor"/>
    <property type="match status" value="1"/>
</dbReference>
<dbReference type="InterPro" id="IPR013368">
    <property type="entry name" value="YecD_YerC"/>
</dbReference>
<comment type="caution">
    <text evidence="1">The sequence shown here is derived from an EMBL/GenBank/DDBJ whole genome shotgun (WGS) entry which is preliminary data.</text>
</comment>
<dbReference type="NCBIfam" id="TIGR02531">
    <property type="entry name" value="yecD_yerC"/>
    <property type="match status" value="1"/>
</dbReference>
<dbReference type="PANTHER" id="PTHR40080">
    <property type="entry name" value="LMO1763 PROTEIN"/>
    <property type="match status" value="1"/>
</dbReference>
<dbReference type="SUPFAM" id="SSF48295">
    <property type="entry name" value="TrpR-like"/>
    <property type="match status" value="1"/>
</dbReference>
<dbReference type="GO" id="GO:0043565">
    <property type="term" value="F:sequence-specific DNA binding"/>
    <property type="evidence" value="ECO:0007669"/>
    <property type="project" value="InterPro"/>
</dbReference>
<organism evidence="1 2">
    <name type="scientific">Candidatus Jidaibacter acanthamoebae</name>
    <dbReference type="NCBI Taxonomy" id="86105"/>
    <lineage>
        <taxon>Bacteria</taxon>
        <taxon>Pseudomonadati</taxon>
        <taxon>Pseudomonadota</taxon>
        <taxon>Alphaproteobacteria</taxon>
        <taxon>Rickettsiales</taxon>
        <taxon>Candidatus Midichloriaceae</taxon>
        <taxon>Candidatus Jidaibacter</taxon>
    </lineage>
</organism>
<accession>A0A0C1MVE3</accession>
<dbReference type="Gene3D" id="1.10.1270.10">
    <property type="entry name" value="TrpR-like"/>
    <property type="match status" value="1"/>
</dbReference>
<evidence type="ECO:0000313" key="2">
    <source>
        <dbReference type="Proteomes" id="UP000031258"/>
    </source>
</evidence>
<dbReference type="GO" id="GO:0003700">
    <property type="term" value="F:DNA-binding transcription factor activity"/>
    <property type="evidence" value="ECO:0007669"/>
    <property type="project" value="InterPro"/>
</dbReference>
<protein>
    <submittedName>
        <fullName evidence="1">Uncharacterized protein YerC</fullName>
    </submittedName>
</protein>
<dbReference type="PANTHER" id="PTHR40080:SF1">
    <property type="entry name" value="TRPR-LIKE PROTEIN YERC_YECD"/>
    <property type="match status" value="1"/>
</dbReference>
<dbReference type="EMBL" id="JSWE01000036">
    <property type="protein sequence ID" value="KIE06172.1"/>
    <property type="molecule type" value="Genomic_DNA"/>
</dbReference>
<dbReference type="PIRSF" id="PIRSF012508">
    <property type="entry name" value="YerC"/>
    <property type="match status" value="1"/>
</dbReference>
<dbReference type="InterPro" id="IPR038116">
    <property type="entry name" value="TrpR-like_sf"/>
</dbReference>
<dbReference type="AlphaFoldDB" id="A0A0C1MVE3"/>
<name>A0A0C1MVE3_9RICK</name>
<keyword evidence="2" id="KW-1185">Reference proteome</keyword>
<dbReference type="InterPro" id="IPR010921">
    <property type="entry name" value="Trp_repressor/repl_initiator"/>
</dbReference>
<gene>
    <name evidence="1" type="primary">yerC_2</name>
    <name evidence="1" type="ORF">NF27_BK00930</name>
</gene>
<dbReference type="Proteomes" id="UP000031258">
    <property type="component" value="Unassembled WGS sequence"/>
</dbReference>
<reference evidence="1 2" key="1">
    <citation type="submission" date="2014-11" db="EMBL/GenBank/DDBJ databases">
        <title>A Rickettsiales Symbiont of Amoebae With Ancient Features.</title>
        <authorList>
            <person name="Schulz F."/>
            <person name="Martijn J."/>
            <person name="Wascher F."/>
            <person name="Kostanjsek R."/>
            <person name="Ettema T.J."/>
            <person name="Horn M."/>
        </authorList>
    </citation>
    <scope>NUCLEOTIDE SEQUENCE [LARGE SCALE GENOMIC DNA]</scope>
    <source>
        <strain evidence="1 2">UWC36</strain>
    </source>
</reference>
<proteinExistence type="predicted"/>
<dbReference type="InterPro" id="IPR000831">
    <property type="entry name" value="Trp_repress"/>
</dbReference>
<evidence type="ECO:0000313" key="1">
    <source>
        <dbReference type="EMBL" id="KIE06172.1"/>
    </source>
</evidence>